<feature type="transmembrane region" description="Helical" evidence="5">
    <location>
        <begin position="6"/>
        <end position="26"/>
    </location>
</feature>
<evidence type="ECO:0000256" key="2">
    <source>
        <dbReference type="ARBA" id="ARBA00022692"/>
    </source>
</evidence>
<dbReference type="InterPro" id="IPR002657">
    <property type="entry name" value="BilAc:Na_symport/Acr3"/>
</dbReference>
<evidence type="ECO:0008006" key="7">
    <source>
        <dbReference type="Google" id="ProtNLM"/>
    </source>
</evidence>
<keyword evidence="3 5" id="KW-1133">Transmembrane helix</keyword>
<dbReference type="GO" id="GO:0016020">
    <property type="term" value="C:membrane"/>
    <property type="evidence" value="ECO:0007669"/>
    <property type="project" value="UniProtKB-SubCell"/>
</dbReference>
<gene>
    <name evidence="6" type="ORF">METZ01_LOCUS224760</name>
</gene>
<dbReference type="PANTHER" id="PTHR10361:SF24">
    <property type="entry name" value="P3 PROTEIN"/>
    <property type="match status" value="1"/>
</dbReference>
<feature type="transmembrane region" description="Helical" evidence="5">
    <location>
        <begin position="230"/>
        <end position="248"/>
    </location>
</feature>
<evidence type="ECO:0000313" key="6">
    <source>
        <dbReference type="EMBL" id="SVB71906.1"/>
    </source>
</evidence>
<evidence type="ECO:0000256" key="1">
    <source>
        <dbReference type="ARBA" id="ARBA00004141"/>
    </source>
</evidence>
<feature type="transmembrane region" description="Helical" evidence="5">
    <location>
        <begin position="93"/>
        <end position="116"/>
    </location>
</feature>
<evidence type="ECO:0000256" key="3">
    <source>
        <dbReference type="ARBA" id="ARBA00022989"/>
    </source>
</evidence>
<dbReference type="Gene3D" id="1.20.1530.20">
    <property type="match status" value="1"/>
</dbReference>
<accession>A0A382G9H9</accession>
<feature type="transmembrane region" description="Helical" evidence="5">
    <location>
        <begin position="136"/>
        <end position="154"/>
    </location>
</feature>
<organism evidence="6">
    <name type="scientific">marine metagenome</name>
    <dbReference type="NCBI Taxonomy" id="408172"/>
    <lineage>
        <taxon>unclassified sequences</taxon>
        <taxon>metagenomes</taxon>
        <taxon>ecological metagenomes</taxon>
    </lineage>
</organism>
<evidence type="ECO:0000256" key="5">
    <source>
        <dbReference type="SAM" id="Phobius"/>
    </source>
</evidence>
<reference evidence="6" key="1">
    <citation type="submission" date="2018-05" db="EMBL/GenBank/DDBJ databases">
        <authorList>
            <person name="Lanie J.A."/>
            <person name="Ng W.-L."/>
            <person name="Kazmierczak K.M."/>
            <person name="Andrzejewski T.M."/>
            <person name="Davidsen T.M."/>
            <person name="Wayne K.J."/>
            <person name="Tettelin H."/>
            <person name="Glass J.I."/>
            <person name="Rusch D."/>
            <person name="Podicherti R."/>
            <person name="Tsui H.-C.T."/>
            <person name="Winkler M.E."/>
        </authorList>
    </citation>
    <scope>NUCLEOTIDE SEQUENCE</scope>
</reference>
<dbReference type="PANTHER" id="PTHR10361">
    <property type="entry name" value="SODIUM-BILE ACID COTRANSPORTER"/>
    <property type="match status" value="1"/>
</dbReference>
<protein>
    <recommendedName>
        <fullName evidence="7">Symporter</fullName>
    </recommendedName>
</protein>
<dbReference type="InterPro" id="IPR004710">
    <property type="entry name" value="Bilac:Na_transpt"/>
</dbReference>
<name>A0A382G9H9_9ZZZZ</name>
<comment type="subcellular location">
    <subcellularLocation>
        <location evidence="1">Membrane</location>
        <topology evidence="1">Multi-pass membrane protein</topology>
    </subcellularLocation>
</comment>
<keyword evidence="2 5" id="KW-0812">Transmembrane</keyword>
<feature type="transmembrane region" description="Helical" evidence="5">
    <location>
        <begin position="166"/>
        <end position="186"/>
    </location>
</feature>
<evidence type="ECO:0000256" key="4">
    <source>
        <dbReference type="ARBA" id="ARBA00023136"/>
    </source>
</evidence>
<dbReference type="EMBL" id="UINC01054333">
    <property type="protein sequence ID" value="SVB71906.1"/>
    <property type="molecule type" value="Genomic_DNA"/>
</dbReference>
<feature type="transmembrane region" description="Helical" evidence="5">
    <location>
        <begin position="192"/>
        <end position="218"/>
    </location>
</feature>
<dbReference type="AlphaFoldDB" id="A0A382G9H9"/>
<proteinExistence type="predicted"/>
<feature type="transmembrane region" description="Helical" evidence="5">
    <location>
        <begin position="38"/>
        <end position="60"/>
    </location>
</feature>
<keyword evidence="4 5" id="KW-0472">Membrane</keyword>
<dbReference type="InterPro" id="IPR038770">
    <property type="entry name" value="Na+/solute_symporter_sf"/>
</dbReference>
<feature type="transmembrane region" description="Helical" evidence="5">
    <location>
        <begin position="254"/>
        <end position="278"/>
    </location>
</feature>
<feature type="transmembrane region" description="Helical" evidence="5">
    <location>
        <begin position="66"/>
        <end position="86"/>
    </location>
</feature>
<sequence length="282" mass="30291">MEIVTKIAPLALALIMLGLGLGLTTQDFTRVLKTPKDFLVGFVSQLIILPIVAFALIKVLGTSPEIALGVMIIAAAPGGITSNVLTKFAKGDVALSVSLTAVISIISIITVPLIVFTSADLLGISFADQNINMTGTALKMALVVAVPVILGMIIRKFADNFISSKISFIDKVTGILFLIVFIAIWVEEKDNIFDYLAQAGLVVLTLNIVMMIIAYYLAKTFASGIEQIKCISLECGLQNGTLAVFVATEISTDIVYMIPTAAYALIMYITGFIFIYILRNKI</sequence>
<dbReference type="Pfam" id="PF01758">
    <property type="entry name" value="SBF"/>
    <property type="match status" value="1"/>
</dbReference>